<sequence length="141" mass="14973">MSSPETYWSCPDLPANSTDSLCCFVNSTCANYVCDSFGSTQTNVTSNGSTFHNCMVRNGTLATDMIKNQTENNGSCSSQTWGNGCIVRTALSDNDSTSTSNTNTTSSGSSGSSDASREFMVINQSILLGIVGVSWLIKKFL</sequence>
<organism evidence="2 3">
    <name type="scientific">Kwoniella shivajii</name>
    <dbReference type="NCBI Taxonomy" id="564305"/>
    <lineage>
        <taxon>Eukaryota</taxon>
        <taxon>Fungi</taxon>
        <taxon>Dikarya</taxon>
        <taxon>Basidiomycota</taxon>
        <taxon>Agaricomycotina</taxon>
        <taxon>Tremellomycetes</taxon>
        <taxon>Tremellales</taxon>
        <taxon>Cryptococcaceae</taxon>
        <taxon>Kwoniella</taxon>
    </lineage>
</organism>
<dbReference type="RefSeq" id="XP_062788095.1">
    <property type="nucleotide sequence ID" value="XM_062932044.1"/>
</dbReference>
<gene>
    <name evidence="2" type="ORF">IL334_000260</name>
</gene>
<proteinExistence type="predicted"/>
<protein>
    <recommendedName>
        <fullName evidence="4">Extracellular membrane protein CFEM domain-containing protein</fullName>
    </recommendedName>
</protein>
<evidence type="ECO:0008006" key="4">
    <source>
        <dbReference type="Google" id="ProtNLM"/>
    </source>
</evidence>
<evidence type="ECO:0000313" key="3">
    <source>
        <dbReference type="Proteomes" id="UP001329825"/>
    </source>
</evidence>
<dbReference type="Proteomes" id="UP001329825">
    <property type="component" value="Chromosome 1"/>
</dbReference>
<dbReference type="EMBL" id="CP141881">
    <property type="protein sequence ID" value="WRT63355.1"/>
    <property type="molecule type" value="Genomic_DNA"/>
</dbReference>
<dbReference type="GeneID" id="87952391"/>
<evidence type="ECO:0000256" key="1">
    <source>
        <dbReference type="SAM" id="MobiDB-lite"/>
    </source>
</evidence>
<name>A0ABZ1CNN2_9TREE</name>
<reference evidence="2 3" key="1">
    <citation type="submission" date="2024-01" db="EMBL/GenBank/DDBJ databases">
        <title>Comparative genomics of Cryptococcus and Kwoniella reveals pathogenesis evolution and contrasting modes of karyotype evolution via chromosome fusion or intercentromeric recombination.</title>
        <authorList>
            <person name="Coelho M.A."/>
            <person name="David-Palma M."/>
            <person name="Shea T."/>
            <person name="Bowers K."/>
            <person name="McGinley-Smith S."/>
            <person name="Mohammad A.W."/>
            <person name="Gnirke A."/>
            <person name="Yurkov A.M."/>
            <person name="Nowrousian M."/>
            <person name="Sun S."/>
            <person name="Cuomo C.A."/>
            <person name="Heitman J."/>
        </authorList>
    </citation>
    <scope>NUCLEOTIDE SEQUENCE [LARGE SCALE GENOMIC DNA]</scope>
    <source>
        <strain evidence="2">CBS 11374</strain>
    </source>
</reference>
<accession>A0ABZ1CNN2</accession>
<keyword evidence="3" id="KW-1185">Reference proteome</keyword>
<feature type="region of interest" description="Disordered" evidence="1">
    <location>
        <begin position="94"/>
        <end position="114"/>
    </location>
</feature>
<evidence type="ECO:0000313" key="2">
    <source>
        <dbReference type="EMBL" id="WRT63355.1"/>
    </source>
</evidence>